<accession>A0A9N9E196</accession>
<keyword evidence="3" id="KW-1185">Reference proteome</keyword>
<gene>
    <name evidence="2" type="ORF">AMORRO_LOCUS10376</name>
</gene>
<reference evidence="2" key="1">
    <citation type="submission" date="2021-06" db="EMBL/GenBank/DDBJ databases">
        <authorList>
            <person name="Kallberg Y."/>
            <person name="Tangrot J."/>
            <person name="Rosling A."/>
        </authorList>
    </citation>
    <scope>NUCLEOTIDE SEQUENCE</scope>
    <source>
        <strain evidence="2">CL551</strain>
    </source>
</reference>
<evidence type="ECO:0000313" key="2">
    <source>
        <dbReference type="EMBL" id="CAG8660292.1"/>
    </source>
</evidence>
<dbReference type="Proteomes" id="UP000789342">
    <property type="component" value="Unassembled WGS sequence"/>
</dbReference>
<name>A0A9N9E196_9GLOM</name>
<dbReference type="EMBL" id="CAJVPV010011352">
    <property type="protein sequence ID" value="CAG8660292.1"/>
    <property type="molecule type" value="Genomic_DNA"/>
</dbReference>
<sequence length="180" mass="20187">VYPEKKEPCKAVPVTTTKTIEATQIIHFRIPSNIQYIQNKGWTSLGVLPSCVSESFYEFPRCASKKPHQSPHNTLTCASNISPSNSPTLHPQTSSSTTNSMYCDSDYYYYAIRSVPDSEEEGGRLSSSPSELLQLSRTLSKSKTRNVVPMTYLSCKETISPPPIRKKRSILANNFFAHYL</sequence>
<feature type="non-terminal residue" evidence="2">
    <location>
        <position position="180"/>
    </location>
</feature>
<evidence type="ECO:0000256" key="1">
    <source>
        <dbReference type="SAM" id="MobiDB-lite"/>
    </source>
</evidence>
<organism evidence="2 3">
    <name type="scientific">Acaulospora morrowiae</name>
    <dbReference type="NCBI Taxonomy" id="94023"/>
    <lineage>
        <taxon>Eukaryota</taxon>
        <taxon>Fungi</taxon>
        <taxon>Fungi incertae sedis</taxon>
        <taxon>Mucoromycota</taxon>
        <taxon>Glomeromycotina</taxon>
        <taxon>Glomeromycetes</taxon>
        <taxon>Diversisporales</taxon>
        <taxon>Acaulosporaceae</taxon>
        <taxon>Acaulospora</taxon>
    </lineage>
</organism>
<dbReference type="AlphaFoldDB" id="A0A9N9E196"/>
<proteinExistence type="predicted"/>
<comment type="caution">
    <text evidence="2">The sequence shown here is derived from an EMBL/GenBank/DDBJ whole genome shotgun (WGS) entry which is preliminary data.</text>
</comment>
<feature type="region of interest" description="Disordered" evidence="1">
    <location>
        <begin position="78"/>
        <end position="97"/>
    </location>
</feature>
<evidence type="ECO:0000313" key="3">
    <source>
        <dbReference type="Proteomes" id="UP000789342"/>
    </source>
</evidence>
<protein>
    <submittedName>
        <fullName evidence="2">17932_t:CDS:1</fullName>
    </submittedName>
</protein>